<gene>
    <name evidence="1" type="primary">orf375</name>
</gene>
<reference evidence="1" key="1">
    <citation type="journal article" date="1995" name="Mol. Microbiol.">
        <title>A TnphoA insertion within the Bradyrhizobium japonicum sipS gene, homologous to prokaryotic signal peptidases, results in extensive changes in the expression of PBM-specific nodulins of infected soybean (Glycine max) cells.</title>
        <authorList>
            <person name="Muller P."/>
            <person name="Ahrens K."/>
            <person name="Keller T."/>
            <person name="Klaucke A."/>
        </authorList>
    </citation>
    <scope>NUCLEOTIDE SEQUENCE</scope>
    <source>
        <strain evidence="1">USDA110spc4</strain>
    </source>
</reference>
<proteinExistence type="predicted"/>
<dbReference type="Pfam" id="PF06042">
    <property type="entry name" value="NTP_transf_6"/>
    <property type="match status" value="1"/>
</dbReference>
<sequence length="375" mass="39960">MPCSAPGTSACAASRCGPGCPVSASRGSSPPCIDRKSPHLTMNRDEFLALALRNPVNVTIIDELARLALPDAWLVAGCLVQTVWNVLTGRAVDHGIADYDVFYFDPDTSWEAEDAVIRKLQARLAHLGVKVEIRNQARVHLWYPDKHGLPYPPLTRSTDGIDRFLTENTQLGIQPAGGSFDVYAPHGFDDVARLIVRPNRAQNFSIANYAAKGAWEGAVAGAHGHCGGAEMPRPRHAGLDPAIHAQPRWRNDVDRGTSPGMTTVYSTLAKSYRTTPDVNPSAARRLDFLFQEAPLRGPGWLSPATGIGEGAAFVVGGAGGLARLLAFAVLEFKIAQVATGAVDRGLHAFDARLDHAGAAHTGDEQLPGTRGGTVS</sequence>
<dbReference type="AlphaFoldDB" id="Q45226"/>
<protein>
    <submittedName>
        <fullName evidence="1">Uncharacterized protein orf375</fullName>
    </submittedName>
</protein>
<accession>Q45226</accession>
<dbReference type="PANTHER" id="PTHR39166">
    <property type="entry name" value="BLL1166 PROTEIN"/>
    <property type="match status" value="1"/>
</dbReference>
<organism evidence="1">
    <name type="scientific">Bradyrhizobium japonicum</name>
    <dbReference type="NCBI Taxonomy" id="375"/>
    <lineage>
        <taxon>Bacteria</taxon>
        <taxon>Pseudomonadati</taxon>
        <taxon>Pseudomonadota</taxon>
        <taxon>Alphaproteobacteria</taxon>
        <taxon>Hyphomicrobiales</taxon>
        <taxon>Nitrobacteraceae</taxon>
        <taxon>Bradyrhizobium</taxon>
    </lineage>
</organism>
<dbReference type="InterPro" id="IPR009267">
    <property type="entry name" value="NTP_transf_6"/>
</dbReference>
<reference evidence="1" key="2">
    <citation type="submission" date="2000-06" db="EMBL/GenBank/DDBJ databases">
        <title>Extended sequencing of a DNA fragment of B. japonicum adjacent to the cox operon.</title>
        <authorList>
            <person name="Mueller P."/>
        </authorList>
    </citation>
    <scope>NUCLEOTIDE SEQUENCE</scope>
    <source>
        <strain evidence="1">USDA110spc4</strain>
    </source>
</reference>
<dbReference type="PANTHER" id="PTHR39166:SF1">
    <property type="entry name" value="BLL1166 PROTEIN"/>
    <property type="match status" value="1"/>
</dbReference>
<evidence type="ECO:0000313" key="1">
    <source>
        <dbReference type="EMBL" id="AAC43987.2"/>
    </source>
</evidence>
<name>Q45226_BRAJP</name>
<dbReference type="PIR" id="S70841">
    <property type="entry name" value="S70841"/>
</dbReference>
<dbReference type="EMBL" id="U33883">
    <property type="protein sequence ID" value="AAC43987.2"/>
    <property type="molecule type" value="Genomic_DNA"/>
</dbReference>